<dbReference type="EMBL" id="ADLK01000024">
    <property type="protein sequence ID" value="KMW18324.1"/>
    <property type="molecule type" value="Genomic_DNA"/>
</dbReference>
<protein>
    <recommendedName>
        <fullName evidence="2">Stage 0 sporulation protein A homolog</fullName>
    </recommendedName>
</protein>
<dbReference type="Gene3D" id="1.10.10.60">
    <property type="entry name" value="Homeodomain-like"/>
    <property type="match status" value="2"/>
</dbReference>
<evidence type="ECO:0000259" key="11">
    <source>
        <dbReference type="PROSITE" id="PS01124"/>
    </source>
</evidence>
<dbReference type="Gene3D" id="3.40.50.2300">
    <property type="match status" value="1"/>
</dbReference>
<dbReference type="InterPro" id="IPR009057">
    <property type="entry name" value="Homeodomain-like_sf"/>
</dbReference>
<dbReference type="GeneID" id="93162233"/>
<evidence type="ECO:0000256" key="3">
    <source>
        <dbReference type="ARBA" id="ARBA00022490"/>
    </source>
</evidence>
<name>A0A0J9C1I8_9FIRM</name>
<keyword evidence="7" id="KW-0238">DNA-binding</keyword>
<keyword evidence="3" id="KW-0963">Cytoplasm</keyword>
<reference evidence="13 14" key="1">
    <citation type="submission" date="2011-04" db="EMBL/GenBank/DDBJ databases">
        <title>The Genome Sequence of Clostridium citroniae WAL-19142.</title>
        <authorList>
            <consortium name="The Broad Institute Genome Sequencing Platform"/>
            <person name="Earl A."/>
            <person name="Ward D."/>
            <person name="Feldgarden M."/>
            <person name="Gevers D."/>
            <person name="Warren Y.A."/>
            <person name="Tyrrell K.L."/>
            <person name="Citron D.M."/>
            <person name="Goldstein E.J."/>
            <person name="Daigneault M."/>
            <person name="Allen-Vercoe E."/>
            <person name="Young S.K."/>
            <person name="Zeng Q."/>
            <person name="Gargeya S."/>
            <person name="Fitzgerald M."/>
            <person name="Haas B."/>
            <person name="Abouelleil A."/>
            <person name="Alvarado L."/>
            <person name="Arachchi H.M."/>
            <person name="Berlin A."/>
            <person name="Brown A."/>
            <person name="Chapman S.B."/>
            <person name="Chen Z."/>
            <person name="Dunbar C."/>
            <person name="Freedman E."/>
            <person name="Gearin G."/>
            <person name="Gellesch M."/>
            <person name="Goldberg J."/>
            <person name="Griggs A."/>
            <person name="Gujja S."/>
            <person name="Heilman E.R."/>
            <person name="Heiman D."/>
            <person name="Howarth C."/>
            <person name="Larson L."/>
            <person name="Lui A."/>
            <person name="MacDonald P.J."/>
            <person name="Mehta T."/>
            <person name="Montmayeur A."/>
            <person name="Murphy C."/>
            <person name="Neiman D."/>
            <person name="Pearson M."/>
            <person name="Priest M."/>
            <person name="Roberts A."/>
            <person name="Saif S."/>
            <person name="Shea T."/>
            <person name="Shenoy N."/>
            <person name="Sisk P."/>
            <person name="Stolte C."/>
            <person name="Sykes S."/>
            <person name="White J."/>
            <person name="Yandava C."/>
            <person name="Wortman J."/>
            <person name="Nusbaum C."/>
            <person name="Birren B."/>
        </authorList>
    </citation>
    <scope>NUCLEOTIDE SEQUENCE [LARGE SCALE GENOMIC DNA]</scope>
    <source>
        <strain evidence="13 14">WAL-19142</strain>
    </source>
</reference>
<dbReference type="RefSeq" id="WP_007858930.1">
    <property type="nucleotide sequence ID" value="NZ_KQ235879.1"/>
</dbReference>
<dbReference type="SMART" id="SM00448">
    <property type="entry name" value="REC"/>
    <property type="match status" value="1"/>
</dbReference>
<dbReference type="InterPro" id="IPR011006">
    <property type="entry name" value="CheY-like_superfamily"/>
</dbReference>
<dbReference type="GO" id="GO:0000160">
    <property type="term" value="P:phosphorelay signal transduction system"/>
    <property type="evidence" value="ECO:0007669"/>
    <property type="project" value="UniProtKB-KW"/>
</dbReference>
<evidence type="ECO:0000256" key="2">
    <source>
        <dbReference type="ARBA" id="ARBA00018672"/>
    </source>
</evidence>
<dbReference type="SUPFAM" id="SSF46689">
    <property type="entry name" value="Homeodomain-like"/>
    <property type="match status" value="1"/>
</dbReference>
<dbReference type="GO" id="GO:0043565">
    <property type="term" value="F:sequence-specific DNA binding"/>
    <property type="evidence" value="ECO:0007669"/>
    <property type="project" value="InterPro"/>
</dbReference>
<dbReference type="PRINTS" id="PR00032">
    <property type="entry name" value="HTHARAC"/>
</dbReference>
<dbReference type="Proteomes" id="UP000037392">
    <property type="component" value="Unassembled WGS sequence"/>
</dbReference>
<feature type="domain" description="Response regulatory" evidence="12">
    <location>
        <begin position="5"/>
        <end position="121"/>
    </location>
</feature>
<evidence type="ECO:0000313" key="13">
    <source>
        <dbReference type="EMBL" id="KMW18324.1"/>
    </source>
</evidence>
<keyword evidence="4 10" id="KW-0597">Phosphoprotein</keyword>
<keyword evidence="5" id="KW-0902">Two-component regulatory system</keyword>
<evidence type="ECO:0000256" key="6">
    <source>
        <dbReference type="ARBA" id="ARBA00023015"/>
    </source>
</evidence>
<evidence type="ECO:0000256" key="10">
    <source>
        <dbReference type="PROSITE-ProRule" id="PRU00169"/>
    </source>
</evidence>
<dbReference type="CDD" id="cd17536">
    <property type="entry name" value="REC_YesN-like"/>
    <property type="match status" value="1"/>
</dbReference>
<dbReference type="OrthoDB" id="3190595at2"/>
<evidence type="ECO:0000256" key="5">
    <source>
        <dbReference type="ARBA" id="ARBA00023012"/>
    </source>
</evidence>
<comment type="caution">
    <text evidence="13">The sequence shown here is derived from an EMBL/GenBank/DDBJ whole genome shotgun (WGS) entry which is preliminary data.</text>
</comment>
<evidence type="ECO:0000256" key="1">
    <source>
        <dbReference type="ARBA" id="ARBA00004496"/>
    </source>
</evidence>
<dbReference type="SUPFAM" id="SSF52172">
    <property type="entry name" value="CheY-like"/>
    <property type="match status" value="1"/>
</dbReference>
<dbReference type="PROSITE" id="PS50110">
    <property type="entry name" value="RESPONSE_REGULATORY"/>
    <property type="match status" value="1"/>
</dbReference>
<dbReference type="Pfam" id="PF00072">
    <property type="entry name" value="Response_reg"/>
    <property type="match status" value="1"/>
</dbReference>
<organism evidence="13 14">
    <name type="scientific">[Clostridium] citroniae WAL-19142</name>
    <dbReference type="NCBI Taxonomy" id="742734"/>
    <lineage>
        <taxon>Bacteria</taxon>
        <taxon>Bacillati</taxon>
        <taxon>Bacillota</taxon>
        <taxon>Clostridia</taxon>
        <taxon>Lachnospirales</taxon>
        <taxon>Lachnospiraceae</taxon>
        <taxon>Enterocloster</taxon>
    </lineage>
</organism>
<dbReference type="InterPro" id="IPR051552">
    <property type="entry name" value="HptR"/>
</dbReference>
<feature type="modified residue" description="4-aspartylphosphate" evidence="10">
    <location>
        <position position="56"/>
    </location>
</feature>
<keyword evidence="8" id="KW-0804">Transcription</keyword>
<gene>
    <name evidence="13" type="ORF">HMPREF9470_03234</name>
</gene>
<dbReference type="AlphaFoldDB" id="A0A0J9C1I8"/>
<dbReference type="PATRIC" id="fig|742734.4.peg.3464"/>
<dbReference type="GO" id="GO:0005737">
    <property type="term" value="C:cytoplasm"/>
    <property type="evidence" value="ECO:0007669"/>
    <property type="project" value="UniProtKB-SubCell"/>
</dbReference>
<accession>A0A0J9C1I8</accession>
<dbReference type="PANTHER" id="PTHR42713">
    <property type="entry name" value="HISTIDINE KINASE-RELATED"/>
    <property type="match status" value="1"/>
</dbReference>
<dbReference type="SMART" id="SM00342">
    <property type="entry name" value="HTH_ARAC"/>
    <property type="match status" value="1"/>
</dbReference>
<dbReference type="GO" id="GO:0003700">
    <property type="term" value="F:DNA-binding transcription factor activity"/>
    <property type="evidence" value="ECO:0007669"/>
    <property type="project" value="InterPro"/>
</dbReference>
<feature type="domain" description="HTH araC/xylS-type" evidence="11">
    <location>
        <begin position="169"/>
        <end position="267"/>
    </location>
</feature>
<evidence type="ECO:0000256" key="4">
    <source>
        <dbReference type="ARBA" id="ARBA00022553"/>
    </source>
</evidence>
<evidence type="ECO:0000259" key="12">
    <source>
        <dbReference type="PROSITE" id="PS50110"/>
    </source>
</evidence>
<dbReference type="PROSITE" id="PS01124">
    <property type="entry name" value="HTH_ARAC_FAMILY_2"/>
    <property type="match status" value="1"/>
</dbReference>
<comment type="subcellular location">
    <subcellularLocation>
        <location evidence="1">Cytoplasm</location>
    </subcellularLocation>
</comment>
<dbReference type="InterPro" id="IPR018060">
    <property type="entry name" value="HTH_AraC"/>
</dbReference>
<proteinExistence type="predicted"/>
<evidence type="ECO:0000313" key="14">
    <source>
        <dbReference type="Proteomes" id="UP000037392"/>
    </source>
</evidence>
<dbReference type="InterPro" id="IPR001789">
    <property type="entry name" value="Sig_transdc_resp-reg_receiver"/>
</dbReference>
<dbReference type="Pfam" id="PF12833">
    <property type="entry name" value="HTH_18"/>
    <property type="match status" value="1"/>
</dbReference>
<evidence type="ECO:0000256" key="8">
    <source>
        <dbReference type="ARBA" id="ARBA00023163"/>
    </source>
</evidence>
<keyword evidence="6" id="KW-0805">Transcription regulation</keyword>
<evidence type="ECO:0000256" key="7">
    <source>
        <dbReference type="ARBA" id="ARBA00023125"/>
    </source>
</evidence>
<dbReference type="InterPro" id="IPR020449">
    <property type="entry name" value="Tscrpt_reg_AraC-type_HTH"/>
</dbReference>
<dbReference type="PANTHER" id="PTHR42713:SF3">
    <property type="entry name" value="TRANSCRIPTIONAL REGULATORY PROTEIN HPTR"/>
    <property type="match status" value="1"/>
</dbReference>
<dbReference type="PROSITE" id="PS00041">
    <property type="entry name" value="HTH_ARAC_FAMILY_1"/>
    <property type="match status" value="1"/>
</dbReference>
<evidence type="ECO:0000256" key="9">
    <source>
        <dbReference type="ARBA" id="ARBA00024867"/>
    </source>
</evidence>
<comment type="function">
    <text evidence="9">May play the central regulatory role in sporulation. It may be an element of the effector pathway responsible for the activation of sporulation genes in response to nutritional stress. Spo0A may act in concert with spo0H (a sigma factor) to control the expression of some genes that are critical to the sporulation process.</text>
</comment>
<sequence length="273" mass="31581">MDPYKLLIADDEPHIRAGISALDWESIGVRVCGIANNGKEAIDMASLCMPDIILTDIRMPITDGLEMAEQILARNSDCMIIFLSGYEDFEYVKRALKMGACDYILKPAAPGEILNCCREALKQLRDKREHIQAYQDLRSMVARNEDGREEGKETREHHGDLRESRINSKEIRFYIENNYGKDLSLNDLSELFHFNSIYINRILKKDTGYTFLEILNNKRMAVSLRLLEETDLKVSRIAEQVGIPDQRYFSTMFKKYYGCSPKQYKQNMKRKGI</sequence>
<dbReference type="InterPro" id="IPR018062">
    <property type="entry name" value="HTH_AraC-typ_CS"/>
</dbReference>